<protein>
    <recommendedName>
        <fullName evidence="4">Secreted protein</fullName>
    </recommendedName>
</protein>
<keyword evidence="1" id="KW-0732">Signal</keyword>
<gene>
    <name evidence="2" type="ORF">NCTC10994_02914</name>
</gene>
<feature type="signal peptide" evidence="1">
    <location>
        <begin position="1"/>
        <end position="33"/>
    </location>
</feature>
<feature type="chain" id="PRO_5038445409" description="Secreted protein" evidence="1">
    <location>
        <begin position="34"/>
        <end position="152"/>
    </location>
</feature>
<dbReference type="KEGG" id="rcr:NCTC10994_02914"/>
<reference evidence="2 3" key="1">
    <citation type="submission" date="2018-06" db="EMBL/GenBank/DDBJ databases">
        <authorList>
            <consortium name="Pathogen Informatics"/>
            <person name="Doyle S."/>
        </authorList>
    </citation>
    <scope>NUCLEOTIDE SEQUENCE [LARGE SCALE GENOMIC DNA]</scope>
    <source>
        <strain evidence="2 3">NCTC10994</strain>
    </source>
</reference>
<name>A0A2X4U6Y3_9NOCA</name>
<organism evidence="2 3">
    <name type="scientific">Rhodococcus coprophilus</name>
    <dbReference type="NCBI Taxonomy" id="38310"/>
    <lineage>
        <taxon>Bacteria</taxon>
        <taxon>Bacillati</taxon>
        <taxon>Actinomycetota</taxon>
        <taxon>Actinomycetes</taxon>
        <taxon>Mycobacteriales</taxon>
        <taxon>Nocardiaceae</taxon>
        <taxon>Rhodococcus</taxon>
    </lineage>
</organism>
<evidence type="ECO:0008006" key="4">
    <source>
        <dbReference type="Google" id="ProtNLM"/>
    </source>
</evidence>
<accession>A0A2X4U6Y3</accession>
<evidence type="ECO:0000313" key="2">
    <source>
        <dbReference type="EMBL" id="SQI34741.1"/>
    </source>
</evidence>
<dbReference type="EMBL" id="LS483468">
    <property type="protein sequence ID" value="SQI34741.1"/>
    <property type="molecule type" value="Genomic_DNA"/>
</dbReference>
<evidence type="ECO:0000256" key="1">
    <source>
        <dbReference type="SAM" id="SignalP"/>
    </source>
</evidence>
<dbReference type="AlphaFoldDB" id="A0A2X4U6Y3"/>
<sequence length="152" mass="15260">MCVMPAADSRNSPLKQVRRTLVFASVCIGSALAQCAVAAASVTIPFQIDPAPFGNPNGSFDVPPIRCAAVVGEQPGAVTITGGKEGRWGCPLSSTVNWLNLSTGASGSAQLSDGLHGFPAQATLETGSGQVAVTVIPGHGLATPGVAAFYVP</sequence>
<proteinExistence type="predicted"/>
<dbReference type="STRING" id="1219011.GCA_001895045_02299"/>
<evidence type="ECO:0000313" key="3">
    <source>
        <dbReference type="Proteomes" id="UP000249091"/>
    </source>
</evidence>
<dbReference type="Proteomes" id="UP000249091">
    <property type="component" value="Chromosome 1"/>
</dbReference>
<keyword evidence="3" id="KW-1185">Reference proteome</keyword>